<dbReference type="EMBL" id="RQVQ01000016">
    <property type="protein sequence ID" value="RRJ90586.1"/>
    <property type="molecule type" value="Genomic_DNA"/>
</dbReference>
<name>A0A3P3W9B5_9FLAO</name>
<dbReference type="Proteomes" id="UP000275719">
    <property type="component" value="Unassembled WGS sequence"/>
</dbReference>
<accession>A0A3P3W9B5</accession>
<evidence type="ECO:0000256" key="1">
    <source>
        <dbReference type="SAM" id="Phobius"/>
    </source>
</evidence>
<reference evidence="2 3" key="1">
    <citation type="submission" date="2018-11" db="EMBL/GenBank/DDBJ databases">
        <title>Flavobacterium sp. nov., YIM 102701-2 draft genome.</title>
        <authorList>
            <person name="Li G."/>
            <person name="Jiang Y."/>
        </authorList>
    </citation>
    <scope>NUCLEOTIDE SEQUENCE [LARGE SCALE GENOMIC DNA]</scope>
    <source>
        <strain evidence="2 3">YIM 102701-2</strain>
    </source>
</reference>
<evidence type="ECO:0000313" key="2">
    <source>
        <dbReference type="EMBL" id="RRJ90586.1"/>
    </source>
</evidence>
<evidence type="ECO:0000313" key="3">
    <source>
        <dbReference type="Proteomes" id="UP000275719"/>
    </source>
</evidence>
<gene>
    <name evidence="2" type="ORF">EG240_08650</name>
</gene>
<protein>
    <submittedName>
        <fullName evidence="2">Competence protein</fullName>
    </submittedName>
</protein>
<feature type="transmembrane region" description="Helical" evidence="1">
    <location>
        <begin position="43"/>
        <end position="69"/>
    </location>
</feature>
<sequence length="117" mass="13343">MDLNKDLKEDFEKIKVDAKAFIDQNVEYYQLLGLKISSKAFSLLLKIFLLALFLSIALLFISVACAFALGALLKSYTLGFLIIGAFYLILCLIFYFNRKALIDIPVIKKLSNIFYEN</sequence>
<keyword evidence="1" id="KW-1133">Transmembrane helix</keyword>
<dbReference type="RefSeq" id="WP_125018995.1">
    <property type="nucleotide sequence ID" value="NZ_RQVQ01000016.1"/>
</dbReference>
<keyword evidence="3" id="KW-1185">Reference proteome</keyword>
<feature type="transmembrane region" description="Helical" evidence="1">
    <location>
        <begin position="75"/>
        <end position="96"/>
    </location>
</feature>
<dbReference type="OrthoDB" id="1144182at2"/>
<proteinExistence type="predicted"/>
<comment type="caution">
    <text evidence="2">The sequence shown here is derived from an EMBL/GenBank/DDBJ whole genome shotgun (WGS) entry which is preliminary data.</text>
</comment>
<dbReference type="AlphaFoldDB" id="A0A3P3W9B5"/>
<keyword evidence="1" id="KW-0472">Membrane</keyword>
<organism evidence="2 3">
    <name type="scientific">Paenimyroides tangerinum</name>
    <dbReference type="NCBI Taxonomy" id="2488728"/>
    <lineage>
        <taxon>Bacteria</taxon>
        <taxon>Pseudomonadati</taxon>
        <taxon>Bacteroidota</taxon>
        <taxon>Flavobacteriia</taxon>
        <taxon>Flavobacteriales</taxon>
        <taxon>Flavobacteriaceae</taxon>
        <taxon>Paenimyroides</taxon>
    </lineage>
</organism>
<keyword evidence="1" id="KW-0812">Transmembrane</keyword>